<dbReference type="EMBL" id="CP003642">
    <property type="protein sequence ID" value="AFZ27752.1"/>
    <property type="molecule type" value="Genomic_DNA"/>
</dbReference>
<accession>K9X7W2</accession>
<evidence type="ECO:0000313" key="2">
    <source>
        <dbReference type="Proteomes" id="UP000010475"/>
    </source>
</evidence>
<gene>
    <name evidence="1" type="ORF">Cylst_5757</name>
</gene>
<dbReference type="HOGENOM" id="CLU_1978793_0_0_3"/>
<protein>
    <submittedName>
        <fullName evidence="1">Uncharacterized protein</fullName>
    </submittedName>
</protein>
<dbReference type="KEGG" id="csg:Cylst_5757"/>
<dbReference type="Proteomes" id="UP000010475">
    <property type="component" value="Chromosome"/>
</dbReference>
<proteinExistence type="predicted"/>
<dbReference type="RefSeq" id="WP_015210986.1">
    <property type="nucleotide sequence ID" value="NC_019757.1"/>
</dbReference>
<dbReference type="OrthoDB" id="573842at2"/>
<organism evidence="1 2">
    <name type="scientific">Cylindrospermum stagnale PCC 7417</name>
    <dbReference type="NCBI Taxonomy" id="56107"/>
    <lineage>
        <taxon>Bacteria</taxon>
        <taxon>Bacillati</taxon>
        <taxon>Cyanobacteriota</taxon>
        <taxon>Cyanophyceae</taxon>
        <taxon>Nostocales</taxon>
        <taxon>Nostocaceae</taxon>
        <taxon>Cylindrospermum</taxon>
    </lineage>
</organism>
<dbReference type="STRING" id="56107.Cylst_5757"/>
<keyword evidence="2" id="KW-1185">Reference proteome</keyword>
<evidence type="ECO:0000313" key="1">
    <source>
        <dbReference type="EMBL" id="AFZ27752.1"/>
    </source>
</evidence>
<dbReference type="eggNOG" id="COG3391">
    <property type="taxonomic scope" value="Bacteria"/>
</dbReference>
<reference evidence="1 2" key="1">
    <citation type="submission" date="2012-06" db="EMBL/GenBank/DDBJ databases">
        <title>Finished chromosome of genome of Cylindrospermum stagnale PCC 7417.</title>
        <authorList>
            <consortium name="US DOE Joint Genome Institute"/>
            <person name="Gugger M."/>
            <person name="Coursin T."/>
            <person name="Rippka R."/>
            <person name="Tandeau De Marsac N."/>
            <person name="Huntemann M."/>
            <person name="Wei C.-L."/>
            <person name="Han J."/>
            <person name="Detter J.C."/>
            <person name="Han C."/>
            <person name="Tapia R."/>
            <person name="Chen A."/>
            <person name="Kyrpides N."/>
            <person name="Mavromatis K."/>
            <person name="Markowitz V."/>
            <person name="Szeto E."/>
            <person name="Ivanova N."/>
            <person name="Pagani I."/>
            <person name="Pati A."/>
            <person name="Goodwin L."/>
            <person name="Nordberg H.P."/>
            <person name="Cantor M.N."/>
            <person name="Hua S.X."/>
            <person name="Woyke T."/>
            <person name="Kerfeld C.A."/>
        </authorList>
    </citation>
    <scope>NUCLEOTIDE SEQUENCE [LARGE SCALE GENOMIC DNA]</scope>
    <source>
        <strain evidence="1 2">PCC 7417</strain>
    </source>
</reference>
<dbReference type="AlphaFoldDB" id="K9X7W2"/>
<sequence>MTTASAVITDLQLDSKDNTYQLDEQQINSIQNNVAVKETLEPGVYVIRIREGSFDYIKGDNQTGEPLVILWIYGGKFKNLKTNKEIPATWSTLNGYDDTLTLAVSETSQLRAFFFDTYKEDNDGKLTVSVVRVGELSDLG</sequence>
<name>K9X7W2_9NOST</name>